<dbReference type="InterPro" id="IPR038726">
    <property type="entry name" value="PDDEXK_AddAB-type"/>
</dbReference>
<sequence length="183" mass="22056">MSGTIPLWDEIRKKYISFWKEKWHDRIAIVYSNNLPVYYFKLGESCLARFYRQYSPFKEPAIATEHEIIFPVQGNSKYKIKSIIDRIDHDQNGHWEIHDYKTSKRCFTQSRADSDDQLAIYNLALLHTEENVQSVALVWHFLQHGQEVRSKRTKKELLYLEKRIKDKVDLIRERIKHRCEFLP</sequence>
<evidence type="ECO:0000259" key="1">
    <source>
        <dbReference type="Pfam" id="PF12705"/>
    </source>
</evidence>
<protein>
    <recommendedName>
        <fullName evidence="1">PD-(D/E)XK endonuclease-like domain-containing protein</fullName>
    </recommendedName>
</protein>
<accession>A0A382ND63</accession>
<evidence type="ECO:0000313" key="2">
    <source>
        <dbReference type="EMBL" id="SVC58448.1"/>
    </source>
</evidence>
<name>A0A382ND63_9ZZZZ</name>
<proteinExistence type="predicted"/>
<organism evidence="2">
    <name type="scientific">marine metagenome</name>
    <dbReference type="NCBI Taxonomy" id="408172"/>
    <lineage>
        <taxon>unclassified sequences</taxon>
        <taxon>metagenomes</taxon>
        <taxon>ecological metagenomes</taxon>
    </lineage>
</organism>
<feature type="domain" description="PD-(D/E)XK endonuclease-like" evidence="1">
    <location>
        <begin position="53"/>
        <end position="178"/>
    </location>
</feature>
<dbReference type="Gene3D" id="3.90.320.10">
    <property type="match status" value="1"/>
</dbReference>
<dbReference type="AlphaFoldDB" id="A0A382ND63"/>
<dbReference type="InterPro" id="IPR011604">
    <property type="entry name" value="PDDEXK-like_dom_sf"/>
</dbReference>
<reference evidence="2" key="1">
    <citation type="submission" date="2018-05" db="EMBL/GenBank/DDBJ databases">
        <authorList>
            <person name="Lanie J.A."/>
            <person name="Ng W.-L."/>
            <person name="Kazmierczak K.M."/>
            <person name="Andrzejewski T.M."/>
            <person name="Davidsen T.M."/>
            <person name="Wayne K.J."/>
            <person name="Tettelin H."/>
            <person name="Glass J.I."/>
            <person name="Rusch D."/>
            <person name="Podicherti R."/>
            <person name="Tsui H.-C.T."/>
            <person name="Winkler M.E."/>
        </authorList>
    </citation>
    <scope>NUCLEOTIDE SEQUENCE</scope>
</reference>
<dbReference type="EMBL" id="UINC01099297">
    <property type="protein sequence ID" value="SVC58448.1"/>
    <property type="molecule type" value="Genomic_DNA"/>
</dbReference>
<feature type="non-terminal residue" evidence="2">
    <location>
        <position position="183"/>
    </location>
</feature>
<gene>
    <name evidence="2" type="ORF">METZ01_LOCUS311302</name>
</gene>
<dbReference type="Pfam" id="PF12705">
    <property type="entry name" value="PDDEXK_1"/>
    <property type="match status" value="1"/>
</dbReference>